<dbReference type="EMBL" id="BQNB010015983">
    <property type="protein sequence ID" value="GJT46409.1"/>
    <property type="molecule type" value="Genomic_DNA"/>
</dbReference>
<reference evidence="1" key="1">
    <citation type="journal article" date="2022" name="Int. J. Mol. Sci.">
        <title>Draft Genome of Tanacetum Coccineum: Genomic Comparison of Closely Related Tanacetum-Family Plants.</title>
        <authorList>
            <person name="Yamashiro T."/>
            <person name="Shiraishi A."/>
            <person name="Nakayama K."/>
            <person name="Satake H."/>
        </authorList>
    </citation>
    <scope>NUCLEOTIDE SEQUENCE</scope>
</reference>
<evidence type="ECO:0000313" key="2">
    <source>
        <dbReference type="Proteomes" id="UP001151760"/>
    </source>
</evidence>
<accession>A0ABQ5E6D5</accession>
<gene>
    <name evidence="1" type="ORF">Tco_0955124</name>
</gene>
<feature type="non-terminal residue" evidence="1">
    <location>
        <position position="169"/>
    </location>
</feature>
<proteinExistence type="predicted"/>
<protein>
    <submittedName>
        <fullName evidence="1">Uncharacterized protein</fullName>
    </submittedName>
</protein>
<reference evidence="1" key="2">
    <citation type="submission" date="2022-01" db="EMBL/GenBank/DDBJ databases">
        <authorList>
            <person name="Yamashiro T."/>
            <person name="Shiraishi A."/>
            <person name="Satake H."/>
            <person name="Nakayama K."/>
        </authorList>
    </citation>
    <scope>NUCLEOTIDE SEQUENCE</scope>
</reference>
<organism evidence="1 2">
    <name type="scientific">Tanacetum coccineum</name>
    <dbReference type="NCBI Taxonomy" id="301880"/>
    <lineage>
        <taxon>Eukaryota</taxon>
        <taxon>Viridiplantae</taxon>
        <taxon>Streptophyta</taxon>
        <taxon>Embryophyta</taxon>
        <taxon>Tracheophyta</taxon>
        <taxon>Spermatophyta</taxon>
        <taxon>Magnoliopsida</taxon>
        <taxon>eudicotyledons</taxon>
        <taxon>Gunneridae</taxon>
        <taxon>Pentapetalae</taxon>
        <taxon>asterids</taxon>
        <taxon>campanulids</taxon>
        <taxon>Asterales</taxon>
        <taxon>Asteraceae</taxon>
        <taxon>Asteroideae</taxon>
        <taxon>Anthemideae</taxon>
        <taxon>Anthemidinae</taxon>
        <taxon>Tanacetum</taxon>
    </lineage>
</organism>
<name>A0ABQ5E6D5_9ASTR</name>
<sequence>MGRDTIQLEDAVSTISEEYLLEFTLEYGIQESLHPELPGHRKPSWIFQSVDERIFPIVVAWRTNVPKDKMPSADFYSTTDVTRLDTHRTLFQKQPELLLCLVRLSRSYFLGDDVYPTFLYDDDQGERFVELEKQALQGVCISFNKGPLWWIQLWGMAEMPPQSILRFCK</sequence>
<evidence type="ECO:0000313" key="1">
    <source>
        <dbReference type="EMBL" id="GJT46409.1"/>
    </source>
</evidence>
<comment type="caution">
    <text evidence="1">The sequence shown here is derived from an EMBL/GenBank/DDBJ whole genome shotgun (WGS) entry which is preliminary data.</text>
</comment>
<keyword evidence="2" id="KW-1185">Reference proteome</keyword>
<dbReference type="Proteomes" id="UP001151760">
    <property type="component" value="Unassembled WGS sequence"/>
</dbReference>